<proteinExistence type="predicted"/>
<dbReference type="RefSeq" id="WP_155704085.1">
    <property type="nucleotide sequence ID" value="NZ_CP034235.1"/>
</dbReference>
<dbReference type="PROSITE" id="PS00041">
    <property type="entry name" value="HTH_ARAC_FAMILY_1"/>
    <property type="match status" value="1"/>
</dbReference>
<dbReference type="InterPro" id="IPR009057">
    <property type="entry name" value="Homeodomain-like_sf"/>
</dbReference>
<dbReference type="Pfam" id="PF12833">
    <property type="entry name" value="HTH_18"/>
    <property type="match status" value="1"/>
</dbReference>
<dbReference type="PANTHER" id="PTHR43280">
    <property type="entry name" value="ARAC-FAMILY TRANSCRIPTIONAL REGULATOR"/>
    <property type="match status" value="1"/>
</dbReference>
<evidence type="ECO:0000256" key="2">
    <source>
        <dbReference type="ARBA" id="ARBA00023125"/>
    </source>
</evidence>
<feature type="domain" description="HTH araC/xylS-type" evidence="6">
    <location>
        <begin position="672"/>
        <end position="771"/>
    </location>
</feature>
<feature type="coiled-coil region" evidence="4">
    <location>
        <begin position="353"/>
        <end position="387"/>
    </location>
</feature>
<name>A0A6B8RST4_9BACL</name>
<keyword evidence="2" id="KW-0238">DNA-binding</keyword>
<keyword evidence="5" id="KW-0472">Membrane</keyword>
<dbReference type="Proteomes" id="UP000426246">
    <property type="component" value="Chromosome"/>
</dbReference>
<dbReference type="GO" id="GO:0043565">
    <property type="term" value="F:sequence-specific DNA binding"/>
    <property type="evidence" value="ECO:0007669"/>
    <property type="project" value="InterPro"/>
</dbReference>
<dbReference type="InterPro" id="IPR018060">
    <property type="entry name" value="HTH_AraC"/>
</dbReference>
<feature type="transmembrane region" description="Helical" evidence="5">
    <location>
        <begin position="14"/>
        <end position="40"/>
    </location>
</feature>
<dbReference type="AlphaFoldDB" id="A0A6B8RST4"/>
<dbReference type="InterPro" id="IPR020449">
    <property type="entry name" value="Tscrpt_reg_AraC-type_HTH"/>
</dbReference>
<dbReference type="InterPro" id="IPR018062">
    <property type="entry name" value="HTH_AraC-typ_CS"/>
</dbReference>
<dbReference type="SMART" id="SM00342">
    <property type="entry name" value="HTH_ARAC"/>
    <property type="match status" value="1"/>
</dbReference>
<dbReference type="KEGG" id="ppsc:EHS13_30920"/>
<sequence length="775" mass="88494">MKFPKTSSLYRKKYYLRIMLSVSIFVIILVGALFITSYIYGKQMLFQIETANNAKLLNQTRFNFELMDSTVQNLTKYLFVNPESSTILNDTGNLQYDEIYNQINRITTSVIASNSFIHSIGFYNSYNNRIFYAGKGLDFNDVGMKEMIANYPDTPRMKPIIRSLDNTFGAKVVGETVFTYLIYQTSGEPAKIDSAVAININADWIYENINQINLFNEKAEESIFIYSDISGFLEQKNSVPNLKESLLREYQDHLKRDKAGSGSFEQKLEGQSYVITYLQLPNQKLTFFKIQPTLIVYKYLKTFRWLLLTIFFITVLLALLFSLMVSSIVYNPISRLIRQVSPLTVPLQGVDEISLLSDTYRDLSATLKQYNAEKQNVQQVMKSYVLKSILTDNNLISRAKFEDAFGKEDSDFRYDNSYLLILVQIDGFTQFQQNYNLHDRNLLKYAVANIFQETVISLGNVKEVSLNDKDLIILLPYRNEITNKDILVAKIKEAQANILHYCSLSVTITVSGSAGDFSKLPEAYRSLIYNSHYRFVYGPRGLITDKLLGANEANKLSSLSKKLEAALMENIDTGNMAGIRLALESIRLELSGMQYESLMSSLLQLIDAIRNRLRSMNTTDTNDSYNLLEILKSIGTYETIDECFNKLHAALHDKLDTDENKVSVNTEQLLVDTANQIIQSSYIDNGLCLDQIADALNVPSRKLAKIYKENTGLSVSDSITEVRLKEAAYLLKNTNKSVYDILNKVGYENESYFYKLFKSRYGITPKEYAALFVEK</sequence>
<evidence type="ECO:0000256" key="4">
    <source>
        <dbReference type="SAM" id="Coils"/>
    </source>
</evidence>
<organism evidence="7 8">
    <name type="scientific">Paenibacillus psychroresistens</name>
    <dbReference type="NCBI Taxonomy" id="1778678"/>
    <lineage>
        <taxon>Bacteria</taxon>
        <taxon>Bacillati</taxon>
        <taxon>Bacillota</taxon>
        <taxon>Bacilli</taxon>
        <taxon>Bacillales</taxon>
        <taxon>Paenibacillaceae</taxon>
        <taxon>Paenibacillus</taxon>
    </lineage>
</organism>
<dbReference type="PANTHER" id="PTHR43280:SF2">
    <property type="entry name" value="HTH-TYPE TRANSCRIPTIONAL REGULATOR EXSA"/>
    <property type="match status" value="1"/>
</dbReference>
<keyword evidence="8" id="KW-1185">Reference proteome</keyword>
<accession>A0A6B8RST4</accession>
<evidence type="ECO:0000313" key="8">
    <source>
        <dbReference type="Proteomes" id="UP000426246"/>
    </source>
</evidence>
<evidence type="ECO:0000256" key="3">
    <source>
        <dbReference type="ARBA" id="ARBA00023163"/>
    </source>
</evidence>
<keyword evidence="5" id="KW-1133">Transmembrane helix</keyword>
<keyword evidence="3" id="KW-0804">Transcription</keyword>
<dbReference type="SUPFAM" id="SSF46689">
    <property type="entry name" value="Homeodomain-like"/>
    <property type="match status" value="1"/>
</dbReference>
<evidence type="ECO:0000256" key="5">
    <source>
        <dbReference type="SAM" id="Phobius"/>
    </source>
</evidence>
<dbReference type="EMBL" id="CP034235">
    <property type="protein sequence ID" value="QGQ98979.1"/>
    <property type="molecule type" value="Genomic_DNA"/>
</dbReference>
<dbReference type="Gene3D" id="1.10.10.60">
    <property type="entry name" value="Homeodomain-like"/>
    <property type="match status" value="2"/>
</dbReference>
<evidence type="ECO:0000256" key="1">
    <source>
        <dbReference type="ARBA" id="ARBA00023015"/>
    </source>
</evidence>
<evidence type="ECO:0000259" key="6">
    <source>
        <dbReference type="PROSITE" id="PS01124"/>
    </source>
</evidence>
<keyword evidence="4" id="KW-0175">Coiled coil</keyword>
<evidence type="ECO:0000313" key="7">
    <source>
        <dbReference type="EMBL" id="QGQ98979.1"/>
    </source>
</evidence>
<dbReference type="PRINTS" id="PR00032">
    <property type="entry name" value="HTHARAC"/>
</dbReference>
<gene>
    <name evidence="7" type="ORF">EHS13_30920</name>
</gene>
<keyword evidence="5" id="KW-0812">Transmembrane</keyword>
<dbReference type="OrthoDB" id="2485945at2"/>
<keyword evidence="1" id="KW-0805">Transcription regulation</keyword>
<dbReference type="GO" id="GO:0003700">
    <property type="term" value="F:DNA-binding transcription factor activity"/>
    <property type="evidence" value="ECO:0007669"/>
    <property type="project" value="InterPro"/>
</dbReference>
<dbReference type="PROSITE" id="PS01124">
    <property type="entry name" value="HTH_ARAC_FAMILY_2"/>
    <property type="match status" value="1"/>
</dbReference>
<protein>
    <submittedName>
        <fullName evidence="7">Helix-turn-helix domain-containing protein</fullName>
    </submittedName>
</protein>
<feature type="transmembrane region" description="Helical" evidence="5">
    <location>
        <begin position="305"/>
        <end position="330"/>
    </location>
</feature>
<reference evidence="8" key="1">
    <citation type="submission" date="2018-11" db="EMBL/GenBank/DDBJ databases">
        <title>Complete genome sequence of Paenibacillus sp. ML311-T8.</title>
        <authorList>
            <person name="Nam Y.-D."/>
            <person name="Kang J."/>
            <person name="Chung W.-H."/>
            <person name="Park Y.S."/>
        </authorList>
    </citation>
    <scope>NUCLEOTIDE SEQUENCE [LARGE SCALE GENOMIC DNA]</scope>
    <source>
        <strain evidence="8">ML311-T8</strain>
    </source>
</reference>